<keyword evidence="2" id="KW-1185">Reference proteome</keyword>
<gene>
    <name evidence="1" type="ORF">BDY19DRAFT_337229</name>
</gene>
<dbReference type="Proteomes" id="UP001055072">
    <property type="component" value="Unassembled WGS sequence"/>
</dbReference>
<comment type="caution">
    <text evidence="1">The sequence shown here is derived from an EMBL/GenBank/DDBJ whole genome shotgun (WGS) entry which is preliminary data.</text>
</comment>
<protein>
    <submittedName>
        <fullName evidence="1">Uncharacterized protein</fullName>
    </submittedName>
</protein>
<accession>A0ACB8TX19</accession>
<proteinExistence type="predicted"/>
<dbReference type="EMBL" id="MU274922">
    <property type="protein sequence ID" value="KAI0086623.1"/>
    <property type="molecule type" value="Genomic_DNA"/>
</dbReference>
<sequence length="181" mass="20422">MSTLPSYDIFFTGPSDDPRHNCVMIGFLDDTARRPFYLAFETPEIPTSETVTTVYRDNRRLVASFEWSAKNYMGMATIAGRKTPMVNLVLPGTSSSARKFMTTDGRAFEWRKAATFPSGFRYDLHSGPNIASIATFSRFSQPQITDVGPSYACLNCRFDDELLLIEASLALCLNRWIDQRC</sequence>
<name>A0ACB8TX19_9APHY</name>
<organism evidence="1 2">
    <name type="scientific">Irpex rosettiformis</name>
    <dbReference type="NCBI Taxonomy" id="378272"/>
    <lineage>
        <taxon>Eukaryota</taxon>
        <taxon>Fungi</taxon>
        <taxon>Dikarya</taxon>
        <taxon>Basidiomycota</taxon>
        <taxon>Agaricomycotina</taxon>
        <taxon>Agaricomycetes</taxon>
        <taxon>Polyporales</taxon>
        <taxon>Irpicaceae</taxon>
        <taxon>Irpex</taxon>
    </lineage>
</organism>
<evidence type="ECO:0000313" key="1">
    <source>
        <dbReference type="EMBL" id="KAI0086623.1"/>
    </source>
</evidence>
<reference evidence="1" key="1">
    <citation type="journal article" date="2021" name="Environ. Microbiol.">
        <title>Gene family expansions and transcriptome signatures uncover fungal adaptations to wood decay.</title>
        <authorList>
            <person name="Hage H."/>
            <person name="Miyauchi S."/>
            <person name="Viragh M."/>
            <person name="Drula E."/>
            <person name="Min B."/>
            <person name="Chaduli D."/>
            <person name="Navarro D."/>
            <person name="Favel A."/>
            <person name="Norest M."/>
            <person name="Lesage-Meessen L."/>
            <person name="Balint B."/>
            <person name="Merenyi Z."/>
            <person name="de Eugenio L."/>
            <person name="Morin E."/>
            <person name="Martinez A.T."/>
            <person name="Baldrian P."/>
            <person name="Stursova M."/>
            <person name="Martinez M.J."/>
            <person name="Novotny C."/>
            <person name="Magnuson J.K."/>
            <person name="Spatafora J.W."/>
            <person name="Maurice S."/>
            <person name="Pangilinan J."/>
            <person name="Andreopoulos W."/>
            <person name="LaButti K."/>
            <person name="Hundley H."/>
            <person name="Na H."/>
            <person name="Kuo A."/>
            <person name="Barry K."/>
            <person name="Lipzen A."/>
            <person name="Henrissat B."/>
            <person name="Riley R."/>
            <person name="Ahrendt S."/>
            <person name="Nagy L.G."/>
            <person name="Grigoriev I.V."/>
            <person name="Martin F."/>
            <person name="Rosso M.N."/>
        </authorList>
    </citation>
    <scope>NUCLEOTIDE SEQUENCE</scope>
    <source>
        <strain evidence="1">CBS 384.51</strain>
    </source>
</reference>
<evidence type="ECO:0000313" key="2">
    <source>
        <dbReference type="Proteomes" id="UP001055072"/>
    </source>
</evidence>